<evidence type="ECO:0000313" key="4">
    <source>
        <dbReference type="Proteomes" id="UP001232001"/>
    </source>
</evidence>
<reference evidence="3 4" key="1">
    <citation type="submission" date="2023-04" db="EMBL/GenBank/DDBJ databases">
        <title>Tenacibaculum tangerinum sp. nov., isolated from sea tidal flat of South Korea.</title>
        <authorList>
            <person name="Lee S.H."/>
            <person name="Kim J.-J."/>
        </authorList>
    </citation>
    <scope>NUCLEOTIDE SEQUENCE [LARGE SCALE GENOMIC DNA]</scope>
    <source>
        <strain evidence="3 4">GRR-S3-23</strain>
    </source>
</reference>
<keyword evidence="2" id="KW-0812">Transmembrane</keyword>
<evidence type="ECO:0000256" key="1">
    <source>
        <dbReference type="SAM" id="MobiDB-lite"/>
    </source>
</evidence>
<keyword evidence="2" id="KW-0472">Membrane</keyword>
<feature type="region of interest" description="Disordered" evidence="1">
    <location>
        <begin position="1"/>
        <end position="23"/>
    </location>
</feature>
<gene>
    <name evidence="3" type="ORF">P8625_11135</name>
</gene>
<evidence type="ECO:0000256" key="2">
    <source>
        <dbReference type="SAM" id="Phobius"/>
    </source>
</evidence>
<evidence type="ECO:0000313" key="3">
    <source>
        <dbReference type="EMBL" id="WGH74640.1"/>
    </source>
</evidence>
<keyword evidence="4" id="KW-1185">Reference proteome</keyword>
<proteinExistence type="predicted"/>
<accession>A0ABY8L3E1</accession>
<dbReference type="RefSeq" id="WP_279650535.1">
    <property type="nucleotide sequence ID" value="NZ_CP122539.1"/>
</dbReference>
<organism evidence="3 4">
    <name type="scientific">Tenacibaculum tangerinum</name>
    <dbReference type="NCBI Taxonomy" id="3038772"/>
    <lineage>
        <taxon>Bacteria</taxon>
        <taxon>Pseudomonadati</taxon>
        <taxon>Bacteroidota</taxon>
        <taxon>Flavobacteriia</taxon>
        <taxon>Flavobacteriales</taxon>
        <taxon>Flavobacteriaceae</taxon>
        <taxon>Tenacibaculum</taxon>
    </lineage>
</organism>
<protein>
    <submittedName>
        <fullName evidence="3">Uncharacterized protein</fullName>
    </submittedName>
</protein>
<dbReference type="Proteomes" id="UP001232001">
    <property type="component" value="Chromosome"/>
</dbReference>
<name>A0ABY8L3E1_9FLAO</name>
<keyword evidence="2" id="KW-1133">Transmembrane helix</keyword>
<sequence length="58" mass="6445">MGDKIKGSQVAKGNSKIENSNNDYTVSKRRKETIIISFIVGVISSLIGSYIFTTYLMK</sequence>
<feature type="transmembrane region" description="Helical" evidence="2">
    <location>
        <begin position="34"/>
        <end position="57"/>
    </location>
</feature>
<dbReference type="EMBL" id="CP122539">
    <property type="protein sequence ID" value="WGH74640.1"/>
    <property type="molecule type" value="Genomic_DNA"/>
</dbReference>